<dbReference type="PROSITE" id="PS01107">
    <property type="entry name" value="RIBOSOMAL_L27E"/>
    <property type="match status" value="1"/>
</dbReference>
<dbReference type="GO" id="GO:1990904">
    <property type="term" value="C:ribonucleoprotein complex"/>
    <property type="evidence" value="ECO:0007669"/>
    <property type="project" value="UniProtKB-KW"/>
</dbReference>
<dbReference type="GO" id="GO:0005840">
    <property type="term" value="C:ribosome"/>
    <property type="evidence" value="ECO:0007669"/>
    <property type="project" value="UniProtKB-KW"/>
</dbReference>
<name>A0A4P9Y3U3_9FUNG</name>
<dbReference type="PANTHER" id="PTHR10497">
    <property type="entry name" value="60S RIBOSOMAL PROTEIN L27"/>
    <property type="match status" value="1"/>
</dbReference>
<sequence length="135" mass="15863">MKFIKPGKVAVVLQGRYAGKKVVIIKQFDEGTPERPYGHALVAGIDRYPRKITNAMNAKKIQKRTRVKTFVKVINYNHLMPTRYTFDLEELKKLVTADKVAEPSQRIETRKVVRKQFEDRYTAGKNKWFFTKLRF</sequence>
<evidence type="ECO:0000313" key="5">
    <source>
        <dbReference type="EMBL" id="RKP13493.1"/>
    </source>
</evidence>
<dbReference type="GO" id="GO:0003735">
    <property type="term" value="F:structural constituent of ribosome"/>
    <property type="evidence" value="ECO:0007669"/>
    <property type="project" value="InterPro"/>
</dbReference>
<dbReference type="AlphaFoldDB" id="A0A4P9Y3U3"/>
<dbReference type="OrthoDB" id="2365484at2759"/>
<comment type="similarity">
    <text evidence="1 4">Belongs to the eukaryotic ribosomal protein eL27 family.</text>
</comment>
<dbReference type="InterPro" id="IPR001141">
    <property type="entry name" value="Ribosomal_eL27"/>
</dbReference>
<evidence type="ECO:0000256" key="1">
    <source>
        <dbReference type="ARBA" id="ARBA00009124"/>
    </source>
</evidence>
<dbReference type="Pfam" id="PF01777">
    <property type="entry name" value="Ribosomal_L27e"/>
    <property type="match status" value="1"/>
</dbReference>
<evidence type="ECO:0000256" key="3">
    <source>
        <dbReference type="ARBA" id="ARBA00023274"/>
    </source>
</evidence>
<dbReference type="InterPro" id="IPR018262">
    <property type="entry name" value="Ribosomal_eL27_CS"/>
</dbReference>
<dbReference type="EMBL" id="KZ988007">
    <property type="protein sequence ID" value="RKP13493.1"/>
    <property type="molecule type" value="Genomic_DNA"/>
</dbReference>
<dbReference type="GO" id="GO:0006412">
    <property type="term" value="P:translation"/>
    <property type="evidence" value="ECO:0007669"/>
    <property type="project" value="InterPro"/>
</dbReference>
<keyword evidence="6" id="KW-1185">Reference proteome</keyword>
<dbReference type="Proteomes" id="UP000267251">
    <property type="component" value="Unassembled WGS sequence"/>
</dbReference>
<evidence type="ECO:0000256" key="2">
    <source>
        <dbReference type="ARBA" id="ARBA00022980"/>
    </source>
</evidence>
<keyword evidence="2 4" id="KW-0689">Ribosomal protein</keyword>
<gene>
    <name evidence="5" type="ORF">BJ684DRAFT_22779</name>
</gene>
<evidence type="ECO:0000256" key="4">
    <source>
        <dbReference type="RuleBase" id="RU000575"/>
    </source>
</evidence>
<dbReference type="Gene3D" id="2.30.30.770">
    <property type="match status" value="1"/>
</dbReference>
<keyword evidence="3 4" id="KW-0687">Ribonucleoprotein</keyword>
<accession>A0A4P9Y3U3</accession>
<dbReference type="FunFam" id="2.30.30.770:FF:000001">
    <property type="entry name" value="60S ribosomal protein L27"/>
    <property type="match status" value="1"/>
</dbReference>
<dbReference type="SUPFAM" id="SSF50104">
    <property type="entry name" value="Translation proteins SH3-like domain"/>
    <property type="match status" value="1"/>
</dbReference>
<dbReference type="InterPro" id="IPR038655">
    <property type="entry name" value="Ribosomal_eL27_sf"/>
</dbReference>
<organism evidence="5 6">
    <name type="scientific">Piptocephalis cylindrospora</name>
    <dbReference type="NCBI Taxonomy" id="1907219"/>
    <lineage>
        <taxon>Eukaryota</taxon>
        <taxon>Fungi</taxon>
        <taxon>Fungi incertae sedis</taxon>
        <taxon>Zoopagomycota</taxon>
        <taxon>Zoopagomycotina</taxon>
        <taxon>Zoopagomycetes</taxon>
        <taxon>Zoopagales</taxon>
        <taxon>Piptocephalidaceae</taxon>
        <taxon>Piptocephalis</taxon>
    </lineage>
</organism>
<dbReference type="InterPro" id="IPR041991">
    <property type="entry name" value="Ribosomal_eL27_KOW"/>
</dbReference>
<dbReference type="CDD" id="cd06090">
    <property type="entry name" value="KOW_RPL27"/>
    <property type="match status" value="1"/>
</dbReference>
<proteinExistence type="inferred from homology"/>
<evidence type="ECO:0000313" key="6">
    <source>
        <dbReference type="Proteomes" id="UP000267251"/>
    </source>
</evidence>
<reference evidence="6" key="1">
    <citation type="journal article" date="2018" name="Nat. Microbiol.">
        <title>Leveraging single-cell genomics to expand the fungal tree of life.</title>
        <authorList>
            <person name="Ahrendt S.R."/>
            <person name="Quandt C.A."/>
            <person name="Ciobanu D."/>
            <person name="Clum A."/>
            <person name="Salamov A."/>
            <person name="Andreopoulos B."/>
            <person name="Cheng J.F."/>
            <person name="Woyke T."/>
            <person name="Pelin A."/>
            <person name="Henrissat B."/>
            <person name="Reynolds N.K."/>
            <person name="Benny G.L."/>
            <person name="Smith M.E."/>
            <person name="James T.Y."/>
            <person name="Grigoriev I.V."/>
        </authorList>
    </citation>
    <scope>NUCLEOTIDE SEQUENCE [LARGE SCALE GENOMIC DNA]</scope>
</reference>
<protein>
    <recommendedName>
        <fullName evidence="4">60S ribosomal protein L27</fullName>
    </recommendedName>
</protein>
<dbReference type="InterPro" id="IPR008991">
    <property type="entry name" value="Translation_prot_SH3-like_sf"/>
</dbReference>